<dbReference type="Proteomes" id="UP000001425">
    <property type="component" value="Chromosome"/>
</dbReference>
<dbReference type="PROSITE" id="PS51296">
    <property type="entry name" value="RIESKE"/>
    <property type="match status" value="1"/>
</dbReference>
<evidence type="ECO:0000259" key="5">
    <source>
        <dbReference type="PROSITE" id="PS51296"/>
    </source>
</evidence>
<evidence type="ECO:0000256" key="2">
    <source>
        <dbReference type="ARBA" id="ARBA00022723"/>
    </source>
</evidence>
<dbReference type="AlphaFoldDB" id="P73355"/>
<dbReference type="InParanoid" id="P73355"/>
<organism evidence="6 7">
    <name type="scientific">Synechocystis sp. (strain ATCC 27184 / PCC 6803 / Kazusa)</name>
    <dbReference type="NCBI Taxonomy" id="1111708"/>
    <lineage>
        <taxon>Bacteria</taxon>
        <taxon>Bacillati</taxon>
        <taxon>Cyanobacteriota</taxon>
        <taxon>Cyanophyceae</taxon>
        <taxon>Synechococcales</taxon>
        <taxon>Merismopediaceae</taxon>
        <taxon>Synechocystis</taxon>
    </lineage>
</organism>
<evidence type="ECO:0000313" key="7">
    <source>
        <dbReference type="Proteomes" id="UP000001425"/>
    </source>
</evidence>
<dbReference type="Pfam" id="PF00355">
    <property type="entry name" value="Rieske"/>
    <property type="match status" value="1"/>
</dbReference>
<protein>
    <submittedName>
        <fullName evidence="6">Ferredoxin component</fullName>
    </submittedName>
</protein>
<keyword evidence="2" id="KW-0479">Metal-binding</keyword>
<evidence type="ECO:0000313" key="6">
    <source>
        <dbReference type="EMBL" id="BAA17386.1"/>
    </source>
</evidence>
<dbReference type="PANTHER" id="PTHR21496:SF23">
    <property type="entry name" value="3-PHENYLPROPIONATE_CINNAMIC ACID DIOXYGENASE FERREDOXIN SUBUNIT"/>
    <property type="match status" value="1"/>
</dbReference>
<dbReference type="PIR" id="S77539">
    <property type="entry name" value="S77539"/>
</dbReference>
<dbReference type="GO" id="GO:0046872">
    <property type="term" value="F:metal ion binding"/>
    <property type="evidence" value="ECO:0007669"/>
    <property type="project" value="UniProtKB-KW"/>
</dbReference>
<dbReference type="PANTHER" id="PTHR21496">
    <property type="entry name" value="FERREDOXIN-RELATED"/>
    <property type="match status" value="1"/>
</dbReference>
<dbReference type="STRING" id="1148.gene:10498249"/>
<keyword evidence="3" id="KW-0408">Iron</keyword>
<dbReference type="IntAct" id="P73355">
    <property type="interactions" value="3"/>
</dbReference>
<dbReference type="CDD" id="cd03467">
    <property type="entry name" value="Rieske"/>
    <property type="match status" value="1"/>
</dbReference>
<dbReference type="PhylomeDB" id="P73355"/>
<dbReference type="SUPFAM" id="SSF50022">
    <property type="entry name" value="ISP domain"/>
    <property type="match status" value="1"/>
</dbReference>
<evidence type="ECO:0000256" key="1">
    <source>
        <dbReference type="ARBA" id="ARBA00022714"/>
    </source>
</evidence>
<proteinExistence type="predicted"/>
<reference evidence="6 7" key="2">
    <citation type="journal article" date="1996" name="DNA Res.">
        <title>Sequence analysis of the genome of the unicellular cyanobacterium Synechocystis sp. strain PCC6803. II. Sequence determination of the entire genome and assignment of potential protein-coding regions.</title>
        <authorList>
            <person name="Kaneko T."/>
            <person name="Sato S."/>
            <person name="Kotani H."/>
            <person name="Tanaka A."/>
            <person name="Asamizu E."/>
            <person name="Nakamura Y."/>
            <person name="Miyajima N."/>
            <person name="Hirosawa M."/>
            <person name="Sugiura M."/>
            <person name="Sasamoto S."/>
            <person name="Kimura T."/>
            <person name="Hosouchi T."/>
            <person name="Matsuno A."/>
            <person name="Muraki A."/>
            <person name="Nakazaki N."/>
            <person name="Naruo K."/>
            <person name="Okumura S."/>
            <person name="Shimpo S."/>
            <person name="Takeuchi C."/>
            <person name="Wada T."/>
            <person name="Watanabe A."/>
            <person name="Yamada M."/>
            <person name="Yasuda M."/>
            <person name="Tabata S."/>
        </authorList>
    </citation>
    <scope>NUCLEOTIDE SEQUENCE [LARGE SCALE GENOMIC DNA]</scope>
    <source>
        <strain evidence="7">ATCC 27184 / PCC 6803 / Kazusa</strain>
    </source>
</reference>
<feature type="domain" description="Rieske" evidence="5">
    <location>
        <begin position="51"/>
        <end position="160"/>
    </location>
</feature>
<dbReference type="GO" id="GO:0051537">
    <property type="term" value="F:2 iron, 2 sulfur cluster binding"/>
    <property type="evidence" value="ECO:0000318"/>
    <property type="project" value="GO_Central"/>
</dbReference>
<dbReference type="FunFam" id="2.102.10.10:FF:000043">
    <property type="entry name" value="Ferredoxin component"/>
    <property type="match status" value="1"/>
</dbReference>
<dbReference type="EnsemblBacteria" id="BAA17386">
    <property type="protein sequence ID" value="BAA17386"/>
    <property type="gene ID" value="BAA17386"/>
</dbReference>
<evidence type="ECO:0000256" key="4">
    <source>
        <dbReference type="ARBA" id="ARBA00023014"/>
    </source>
</evidence>
<evidence type="ECO:0000256" key="3">
    <source>
        <dbReference type="ARBA" id="ARBA00023004"/>
    </source>
</evidence>
<keyword evidence="7" id="KW-1185">Reference proteome</keyword>
<keyword evidence="1" id="KW-0001">2Fe-2S</keyword>
<gene>
    <name evidence="6" type="ordered locus">slr1205</name>
</gene>
<keyword evidence="4" id="KW-0411">Iron-sulfur</keyword>
<sequence>MLDQGPLAKIQVAPHPPQGSSGQPGGFVGVNRFPILFNFDFLDLTKIMVWTKALAQSELPPGSRQVVKVNQQAILLLNEGGTIHAVSNQCPHLKLPMKSGKIKDGAIVCPFHRSAFDLCSGAVQEWSPFPPVVGGLMGKMSAEKPLPVFPVRVENGEVQVDLGA</sequence>
<dbReference type="eggNOG" id="COG2146">
    <property type="taxonomic scope" value="Bacteria"/>
</dbReference>
<reference evidence="6 7" key="1">
    <citation type="journal article" date="1995" name="DNA Res.">
        <title>Sequence analysis of the genome of the unicellular cyanobacterium Synechocystis sp. strain PCC6803. I. Sequence features in the 1 Mb region from map positions 64% to 92% of the genome.</title>
        <authorList>
            <person name="Kaneko T."/>
            <person name="Tanaka A."/>
            <person name="Sato S."/>
            <person name="Kotani H."/>
            <person name="Sazuka T."/>
            <person name="Miyajima N."/>
            <person name="Sugiura M."/>
            <person name="Tabata S."/>
        </authorList>
    </citation>
    <scope>NUCLEOTIDE SEQUENCE [LARGE SCALE GENOMIC DNA]</scope>
    <source>
        <strain evidence="7">ATCC 27184 / PCC 6803 / Kazusa</strain>
    </source>
</reference>
<accession>P73355</accession>
<dbReference type="GO" id="GO:0016705">
    <property type="term" value="F:oxidoreductase activity, acting on paired donors, with incorporation or reduction of molecular oxygen"/>
    <property type="evidence" value="ECO:0007669"/>
    <property type="project" value="UniProtKB-ARBA"/>
</dbReference>
<dbReference type="InterPro" id="IPR036922">
    <property type="entry name" value="Rieske_2Fe-2S_sf"/>
</dbReference>
<dbReference type="Gene3D" id="2.102.10.10">
    <property type="entry name" value="Rieske [2Fe-2S] iron-sulphur domain"/>
    <property type="match status" value="1"/>
</dbReference>
<dbReference type="PaxDb" id="1148-1652464"/>
<dbReference type="EMBL" id="BA000022">
    <property type="protein sequence ID" value="BAA17386.1"/>
    <property type="molecule type" value="Genomic_DNA"/>
</dbReference>
<dbReference type="InterPro" id="IPR017941">
    <property type="entry name" value="Rieske_2Fe-2S"/>
</dbReference>
<dbReference type="KEGG" id="syn:slr1205"/>
<dbReference type="GO" id="GO:0004497">
    <property type="term" value="F:monooxygenase activity"/>
    <property type="evidence" value="ECO:0007669"/>
    <property type="project" value="UniProtKB-ARBA"/>
</dbReference>
<name>P73355_SYNY3</name>